<proteinExistence type="predicted"/>
<dbReference type="InterPro" id="IPR019775">
    <property type="entry name" value="WD40_repeat_CS"/>
</dbReference>
<dbReference type="InterPro" id="IPR020472">
    <property type="entry name" value="WD40_PAC1"/>
</dbReference>
<dbReference type="SUPFAM" id="SSF50978">
    <property type="entry name" value="WD40 repeat-like"/>
    <property type="match status" value="1"/>
</dbReference>
<evidence type="ECO:0000256" key="4">
    <source>
        <dbReference type="SAM" id="MobiDB-lite"/>
    </source>
</evidence>
<dbReference type="InterPro" id="IPR015943">
    <property type="entry name" value="WD40/YVTN_repeat-like_dom_sf"/>
</dbReference>
<evidence type="ECO:0000313" key="5">
    <source>
        <dbReference type="EMBL" id="GAA2212425.1"/>
    </source>
</evidence>
<evidence type="ECO:0000256" key="2">
    <source>
        <dbReference type="ARBA" id="ARBA00022737"/>
    </source>
</evidence>
<sequence>MAQAGAIASIDGWIGREADVDRVVAALTSDDSGLIVVAPQLDGVEGLGVTAVVAAALRRPEVVARFPEGVGWLNAGGSHPDEQAAEFTEVLENLHGADVEPFSHVDPDDLISAAHDEEAADELLRGQIFRPGPRLMVLDGLRHAGLVVPLAFTVPGCTWLVTVRAVGEEPSFVTTVGVGPMSVAEGTALLRRDLPALDEDTAALLAERAGGWPLALTMAHGLIVSQVVTGEPATEAATRLAARLPCRTDLAAPASRAALIGALVDHSLDWLRTVDPAAAGRFLQLGLFGPGEGIPIGVAALLWSAGGGVTGGQIGALIARLEGMRLVRRRTDHPVLGLADGVAERVRELLGAEGLERARRALVDADPGETPEGWADLPGTGEWMMRNLARLYAEAGDADALREMVCDVAWLASRVHHSGVDAALEDLDRVDDSAVESLVRVLTGSSHLLESARELGVGVLPTLAARLHATPGAGEDLRRWLAERGSPWLEHRGTPPDLPHQALLRTHHTPAERLTGLAVSPDGAWLAAAGDQGRVSRWGLDGRGMRTLLGHENEVTCVAVAPGGAWLATGSWDGTVRLWEEDGHPRAVLDDLPGTPEAVAIAPCGGWGVVGGQGFLWFFDADGTVRAAPEEAVEEYEDVAIAPDGTWVVAAGLDATELWTADGSRRTVVEAVWAWDEDDGDGEDGDGDGDGQELTSEDAGVNGAEAVAIAPSGEWLALLSPHGTLRLLNPDGTPRAELDTVFTHGTGLAIAPDSTWLAVSDFDDNIAVLTPDGTVRARLHGHTATITGLAITPDGSLLVSASGDRTVRVWDVPETTGEPPARHDLRGIAVAGDGSYLATVSVSGLTLWNPDGTARARGPREWLRSVAVAPDGAYVLGLDPEGGIRLYDRDGTVRVTETPPETDSMVELSSAIAPDGTWLAVATDRTVRVLTPDLEPIATLGPHDEEVTALAIAPDASWLAIASGHQVRRWTRDGRPLGPPAETESLVEALAVAPGGGHVAAGTIDGRVELFDLTGTRTARFGQDDWLVGLAFSPDGTRLATAGKHGCLRVWDVAGHATECGVVVDGDLYGCAWHPDGSALYAAGGAGLFAFTYHRRT</sequence>
<feature type="region of interest" description="Disordered" evidence="4">
    <location>
        <begin position="676"/>
        <end position="700"/>
    </location>
</feature>
<feature type="repeat" description="WD" evidence="3">
    <location>
        <begin position="548"/>
        <end position="580"/>
    </location>
</feature>
<dbReference type="PANTHER" id="PTHR19879:SF9">
    <property type="entry name" value="TRANSCRIPTION INITIATION FACTOR TFIID SUBUNIT 5"/>
    <property type="match status" value="1"/>
</dbReference>
<dbReference type="InterPro" id="IPR036322">
    <property type="entry name" value="WD40_repeat_dom_sf"/>
</dbReference>
<comment type="caution">
    <text evidence="5">The sequence shown here is derived from an EMBL/GenBank/DDBJ whole genome shotgun (WGS) entry which is preliminary data.</text>
</comment>
<keyword evidence="1 3" id="KW-0853">WD repeat</keyword>
<dbReference type="Gene3D" id="3.40.50.300">
    <property type="entry name" value="P-loop containing nucleotide triphosphate hydrolases"/>
    <property type="match status" value="1"/>
</dbReference>
<dbReference type="InterPro" id="IPR001680">
    <property type="entry name" value="WD40_rpt"/>
</dbReference>
<keyword evidence="2" id="KW-0677">Repeat</keyword>
<dbReference type="SUPFAM" id="SSF82171">
    <property type="entry name" value="DPP6 N-terminal domain-like"/>
    <property type="match status" value="1"/>
</dbReference>
<dbReference type="InterPro" id="IPR027417">
    <property type="entry name" value="P-loop_NTPase"/>
</dbReference>
<dbReference type="RefSeq" id="WP_344486904.1">
    <property type="nucleotide sequence ID" value="NZ_BAAAQX010000026.1"/>
</dbReference>
<gene>
    <name evidence="5" type="ORF">GCM10009850_078870</name>
</gene>
<name>A0ABN3CSJ3_9ACTN</name>
<feature type="repeat" description="WD" evidence="3">
    <location>
        <begin position="1020"/>
        <end position="1053"/>
    </location>
</feature>
<organism evidence="5 6">
    <name type="scientific">Nonomuraea monospora</name>
    <dbReference type="NCBI Taxonomy" id="568818"/>
    <lineage>
        <taxon>Bacteria</taxon>
        <taxon>Bacillati</taxon>
        <taxon>Actinomycetota</taxon>
        <taxon>Actinomycetes</taxon>
        <taxon>Streptosporangiales</taxon>
        <taxon>Streptosporangiaceae</taxon>
        <taxon>Nonomuraea</taxon>
    </lineage>
</organism>
<dbReference type="PRINTS" id="PR00320">
    <property type="entry name" value="GPROTEINBRPT"/>
</dbReference>
<feature type="compositionally biased region" description="Acidic residues" evidence="4">
    <location>
        <begin position="676"/>
        <end position="691"/>
    </location>
</feature>
<dbReference type="Pfam" id="PF00400">
    <property type="entry name" value="WD40"/>
    <property type="match status" value="5"/>
</dbReference>
<evidence type="ECO:0000313" key="6">
    <source>
        <dbReference type="Proteomes" id="UP001499843"/>
    </source>
</evidence>
<protein>
    <recommendedName>
        <fullName evidence="7">WD40 repeat protein</fullName>
    </recommendedName>
</protein>
<accession>A0ABN3CSJ3</accession>
<dbReference type="EMBL" id="BAAAQX010000026">
    <property type="protein sequence ID" value="GAA2212425.1"/>
    <property type="molecule type" value="Genomic_DNA"/>
</dbReference>
<evidence type="ECO:0000256" key="3">
    <source>
        <dbReference type="PROSITE-ProRule" id="PRU00221"/>
    </source>
</evidence>
<evidence type="ECO:0008006" key="7">
    <source>
        <dbReference type="Google" id="ProtNLM"/>
    </source>
</evidence>
<dbReference type="PROSITE" id="PS00678">
    <property type="entry name" value="WD_REPEATS_1"/>
    <property type="match status" value="1"/>
</dbReference>
<dbReference type="PANTHER" id="PTHR19879">
    <property type="entry name" value="TRANSCRIPTION INITIATION FACTOR TFIID"/>
    <property type="match status" value="1"/>
</dbReference>
<feature type="repeat" description="WD" evidence="3">
    <location>
        <begin position="779"/>
        <end position="812"/>
    </location>
</feature>
<reference evidence="5 6" key="1">
    <citation type="journal article" date="2019" name="Int. J. Syst. Evol. Microbiol.">
        <title>The Global Catalogue of Microorganisms (GCM) 10K type strain sequencing project: providing services to taxonomists for standard genome sequencing and annotation.</title>
        <authorList>
            <consortium name="The Broad Institute Genomics Platform"/>
            <consortium name="The Broad Institute Genome Sequencing Center for Infectious Disease"/>
            <person name="Wu L."/>
            <person name="Ma J."/>
        </authorList>
    </citation>
    <scope>NUCLEOTIDE SEQUENCE [LARGE SCALE GENOMIC DNA]</scope>
    <source>
        <strain evidence="5 6">JCM 16114</strain>
    </source>
</reference>
<dbReference type="PROSITE" id="PS50082">
    <property type="entry name" value="WD_REPEATS_2"/>
    <property type="match status" value="3"/>
</dbReference>
<dbReference type="SUPFAM" id="SSF52540">
    <property type="entry name" value="P-loop containing nucleoside triphosphate hydrolases"/>
    <property type="match status" value="1"/>
</dbReference>
<dbReference type="Gene3D" id="2.130.10.10">
    <property type="entry name" value="YVTN repeat-like/Quinoprotein amine dehydrogenase"/>
    <property type="match status" value="3"/>
</dbReference>
<dbReference type="PROSITE" id="PS50294">
    <property type="entry name" value="WD_REPEATS_REGION"/>
    <property type="match status" value="3"/>
</dbReference>
<dbReference type="Proteomes" id="UP001499843">
    <property type="component" value="Unassembled WGS sequence"/>
</dbReference>
<dbReference type="SMART" id="SM00320">
    <property type="entry name" value="WD40"/>
    <property type="match status" value="12"/>
</dbReference>
<evidence type="ECO:0000256" key="1">
    <source>
        <dbReference type="ARBA" id="ARBA00022574"/>
    </source>
</evidence>
<keyword evidence="6" id="KW-1185">Reference proteome</keyword>